<evidence type="ECO:0000256" key="1">
    <source>
        <dbReference type="SAM" id="MobiDB-lite"/>
    </source>
</evidence>
<feature type="transmembrane region" description="Helical" evidence="2">
    <location>
        <begin position="142"/>
        <end position="161"/>
    </location>
</feature>
<keyword evidence="2" id="KW-1133">Transmembrane helix</keyword>
<feature type="region of interest" description="Disordered" evidence="1">
    <location>
        <begin position="205"/>
        <end position="327"/>
    </location>
</feature>
<accession>A0ABU8M4D8</accession>
<keyword evidence="4" id="KW-1185">Reference proteome</keyword>
<feature type="compositionally biased region" description="Pro residues" evidence="1">
    <location>
        <begin position="40"/>
        <end position="58"/>
    </location>
</feature>
<feature type="compositionally biased region" description="Low complexity" evidence="1">
    <location>
        <begin position="205"/>
        <end position="281"/>
    </location>
</feature>
<keyword evidence="2" id="KW-0472">Membrane</keyword>
<evidence type="ECO:0000256" key="2">
    <source>
        <dbReference type="SAM" id="Phobius"/>
    </source>
</evidence>
<dbReference type="EMBL" id="JBBEGM010000002">
    <property type="protein sequence ID" value="MEJ2861233.1"/>
    <property type="molecule type" value="Genomic_DNA"/>
</dbReference>
<gene>
    <name evidence="3" type="ORF">WCD58_08705</name>
</gene>
<name>A0ABU8M4D8_9PSEU</name>
<reference evidence="3 4" key="1">
    <citation type="submission" date="2024-03" db="EMBL/GenBank/DDBJ databases">
        <title>Actinomycetospora sp. OC33-EN07, a novel actinomycete isolated from wild orchid (Aerides multiflora).</title>
        <authorList>
            <person name="Suriyachadkun C."/>
        </authorList>
    </citation>
    <scope>NUCLEOTIDE SEQUENCE [LARGE SCALE GENOMIC DNA]</scope>
    <source>
        <strain evidence="3 4">OC33-EN07</strain>
    </source>
</reference>
<comment type="caution">
    <text evidence="3">The sequence shown here is derived from an EMBL/GenBank/DDBJ whole genome shotgun (WGS) entry which is preliminary data.</text>
</comment>
<keyword evidence="2" id="KW-0812">Transmembrane</keyword>
<evidence type="ECO:0000313" key="4">
    <source>
        <dbReference type="Proteomes" id="UP001369736"/>
    </source>
</evidence>
<dbReference type="Proteomes" id="UP001369736">
    <property type="component" value="Unassembled WGS sequence"/>
</dbReference>
<evidence type="ECO:0000313" key="3">
    <source>
        <dbReference type="EMBL" id="MEJ2861233.1"/>
    </source>
</evidence>
<organism evidence="3 4">
    <name type="scientific">Actinomycetospora flava</name>
    <dbReference type="NCBI Taxonomy" id="3129232"/>
    <lineage>
        <taxon>Bacteria</taxon>
        <taxon>Bacillati</taxon>
        <taxon>Actinomycetota</taxon>
        <taxon>Actinomycetes</taxon>
        <taxon>Pseudonocardiales</taxon>
        <taxon>Pseudonocardiaceae</taxon>
        <taxon>Actinomycetospora</taxon>
    </lineage>
</organism>
<feature type="compositionally biased region" description="Low complexity" evidence="1">
    <location>
        <begin position="307"/>
        <end position="318"/>
    </location>
</feature>
<dbReference type="RefSeq" id="WP_337701664.1">
    <property type="nucleotide sequence ID" value="NZ_JBBEGM010000002.1"/>
</dbReference>
<feature type="region of interest" description="Disordered" evidence="1">
    <location>
        <begin position="1"/>
        <end position="82"/>
    </location>
</feature>
<sequence>MTRAPWPASHEPNGTGGTRAPGSGPAGPPPDDRETAVLPVVPPGPRPGSAPGPVPGSVPGPADTGRTPPAVPEVPAIADIAAPGRPDVDAVVAAEGPGATGAAGCRRPRPSRHMRARADEMARMLGRAAPAARRRGLSSVPAAAAVMAAVAVGGVGIALGLDAQRTGAELALPGLPAVPAEQTPVPETPAATVPTVDTSVVDALDPDASSRVPEPSSAAAAARRAPQPASPPRATAPTSRPRPTSTTARSTTPDRSTTTSTRTPRSSTPSSPTPRADAGTSSGAGGGTPGDAAVASRGTGGLEDLDSGSGDAPAPSSPLDGGATTAG</sequence>
<protein>
    <submittedName>
        <fullName evidence="3">Uncharacterized protein</fullName>
    </submittedName>
</protein>
<proteinExistence type="predicted"/>